<dbReference type="RefSeq" id="XP_025550219.1">
    <property type="nucleotide sequence ID" value="XM_025695441.1"/>
</dbReference>
<keyword evidence="2" id="KW-1185">Reference proteome</keyword>
<dbReference type="OrthoDB" id="4442598at2759"/>
<evidence type="ECO:0000313" key="2">
    <source>
        <dbReference type="Proteomes" id="UP000248961"/>
    </source>
</evidence>
<proteinExistence type="predicted"/>
<reference evidence="1 2" key="1">
    <citation type="submission" date="2018-02" db="EMBL/GenBank/DDBJ databases">
        <title>The genomes of Aspergillus section Nigri reveals drivers in fungal speciation.</title>
        <authorList>
            <consortium name="DOE Joint Genome Institute"/>
            <person name="Vesth T.C."/>
            <person name="Nybo J."/>
            <person name="Theobald S."/>
            <person name="Brandl J."/>
            <person name="Frisvad J.C."/>
            <person name="Nielsen K.F."/>
            <person name="Lyhne E.K."/>
            <person name="Kogle M.E."/>
            <person name="Kuo A."/>
            <person name="Riley R."/>
            <person name="Clum A."/>
            <person name="Nolan M."/>
            <person name="Lipzen A."/>
            <person name="Salamov A."/>
            <person name="Henrissat B."/>
            <person name="Wiebenga A."/>
            <person name="De vries R.P."/>
            <person name="Grigoriev I.V."/>
            <person name="Mortensen U.H."/>
            <person name="Andersen M.R."/>
            <person name="Baker S.E."/>
        </authorList>
    </citation>
    <scope>NUCLEOTIDE SEQUENCE [LARGE SCALE GENOMIC DNA]</scope>
    <source>
        <strain evidence="1 2">CBS 101889</strain>
    </source>
</reference>
<dbReference type="VEuPathDB" id="FungiDB:BO97DRAFT_406561"/>
<dbReference type="EMBL" id="KZ824291">
    <property type="protein sequence ID" value="RAL11065.1"/>
    <property type="molecule type" value="Genomic_DNA"/>
</dbReference>
<name>A0A395HUJ9_ASPHC</name>
<accession>A0A395HUJ9</accession>
<organism evidence="1 2">
    <name type="scientific">Aspergillus homomorphus (strain CBS 101889)</name>
    <dbReference type="NCBI Taxonomy" id="1450537"/>
    <lineage>
        <taxon>Eukaryota</taxon>
        <taxon>Fungi</taxon>
        <taxon>Dikarya</taxon>
        <taxon>Ascomycota</taxon>
        <taxon>Pezizomycotina</taxon>
        <taxon>Eurotiomycetes</taxon>
        <taxon>Eurotiomycetidae</taxon>
        <taxon>Eurotiales</taxon>
        <taxon>Aspergillaceae</taxon>
        <taxon>Aspergillus</taxon>
        <taxon>Aspergillus subgen. Circumdati</taxon>
    </lineage>
</organism>
<dbReference type="Proteomes" id="UP000248961">
    <property type="component" value="Unassembled WGS sequence"/>
</dbReference>
<sequence>MLKSQIHRYLLVSKQRLNLRSSPCQIPPRRYVELSAKQRSPYPESTPSQLLRFALTGTTKRPQYNVFDPSLDLHLSEAFNNKLPSPFWVSLQRTPEAPASMPSRLDTRQIKSLPDFQIFIENNVTNKKGCRRLQSQHCVPLFRALERCQRHDQFAEILSAINGIVTRIERIDGQCSQRLYVLGMYYAALAFSAPALQRYLQGYLAVSSQRLGPNESRLLVHALLDALKYLDFCDGAHDIGAITSLVAGEDTTKQIRLHDILYWAGPDPLDIWSGSYFTLLVKLGNKQLQEALWAHLIQGLSPKSHENQFRAAYTCVEALIDVGATQRAVAYLRQISERANCTLPYISKAKSLCDSLSADELQPSLVGEKEHTEILNQRLADMEDQLGIRWQSDMLLHSSASNPLMAASEQPLLTIDGDSTGYDSVERLLAQIQNLGCSKSNADLGQIAESLHEHDGSLIYISVISDVDIDLEYAWCPQVSPVEFPESLSPAGTDFSRPWTPSTLGLLRVSVDSNGQSSAEKRSLHLMQLGTLVARPKAYQEQGSPDATNWEQTGHIFAWDRFHGRFVAVFVGQTHGAADHCIEPGQSKLRHGLSSIIAVNSLIGLDSHWSSDRVTAIGSGATTYHLHVDKSPDLLS</sequence>
<evidence type="ECO:0000313" key="1">
    <source>
        <dbReference type="EMBL" id="RAL11065.1"/>
    </source>
</evidence>
<protein>
    <submittedName>
        <fullName evidence="1">Uncharacterized protein</fullName>
    </submittedName>
</protein>
<dbReference type="AlphaFoldDB" id="A0A395HUJ9"/>
<dbReference type="STRING" id="1450537.A0A395HUJ9"/>
<gene>
    <name evidence="1" type="ORF">BO97DRAFT_406561</name>
</gene>
<dbReference type="GeneID" id="37199730"/>